<evidence type="ECO:0000313" key="9">
    <source>
        <dbReference type="EMBL" id="OAM88346.1"/>
    </source>
</evidence>
<feature type="transmembrane region" description="Helical" evidence="7">
    <location>
        <begin position="41"/>
        <end position="62"/>
    </location>
</feature>
<dbReference type="PANTHER" id="PTHR30576:SF10">
    <property type="entry name" value="SLL5057 PROTEIN"/>
    <property type="match status" value="1"/>
</dbReference>
<name>A0A178IH31_9BACT</name>
<keyword evidence="6 7" id="KW-0472">Membrane</keyword>
<dbReference type="GO" id="GO:0016020">
    <property type="term" value="C:membrane"/>
    <property type="evidence" value="ECO:0007669"/>
    <property type="project" value="UniProtKB-SubCell"/>
</dbReference>
<evidence type="ECO:0000256" key="6">
    <source>
        <dbReference type="ARBA" id="ARBA00023136"/>
    </source>
</evidence>
<dbReference type="InterPro" id="IPR017475">
    <property type="entry name" value="EPS_sugar_tfrase"/>
</dbReference>
<evidence type="ECO:0000256" key="3">
    <source>
        <dbReference type="ARBA" id="ARBA00022679"/>
    </source>
</evidence>
<dbReference type="GO" id="GO:0016780">
    <property type="term" value="F:phosphotransferase activity, for other substituted phosphate groups"/>
    <property type="evidence" value="ECO:0007669"/>
    <property type="project" value="TreeGrafter"/>
</dbReference>
<sequence length="455" mass="49751">MRLLQCIDAALFALALAGAYALRAALTGVIDRSPLEPFSEYLWLFPAIALSGPFVLARLRFYAEPLPPLHVRRLATVARASLLTGLALVLLLFITREQSARSVIVMASAFGGALVWLRDELTARLAATRLAREQWTQRVLWVGEPGQNARFRAALTPVERARFADLGDFDPAARSAADFAALLHEHAANAVVVNLAGATAGQLARLQPLLDICGREGVSLVIRPGFLPGSPLGLQIDTLASEAVIHYRVQTASPASLLVKRIADLAAAAVLLLVLSPLFALIAAAIAVTSRGPVIFRQQRAGLNGRAFTLFKFRSMRAGAERERDALDAQNEMRGPVFKIAGDPRLTPLGRFLRRHGLDELPQLWNVLRGEMSLVGPRPLPLYEVGRFDNDAHRRRLSVRPGLTCLWQVSGRNDIADFDEWVRLDLAYIDNWSLFLDAKILLATIPVVLLGKGGR</sequence>
<dbReference type="Pfam" id="PF02397">
    <property type="entry name" value="Bac_transf"/>
    <property type="match status" value="1"/>
</dbReference>
<dbReference type="AlphaFoldDB" id="A0A178IH31"/>
<feature type="transmembrane region" description="Helical" evidence="7">
    <location>
        <begin position="100"/>
        <end position="117"/>
    </location>
</feature>
<evidence type="ECO:0000313" key="10">
    <source>
        <dbReference type="Proteomes" id="UP000078486"/>
    </source>
</evidence>
<proteinExistence type="inferred from homology"/>
<dbReference type="Proteomes" id="UP000078486">
    <property type="component" value="Unassembled WGS sequence"/>
</dbReference>
<evidence type="ECO:0000256" key="7">
    <source>
        <dbReference type="SAM" id="Phobius"/>
    </source>
</evidence>
<comment type="caution">
    <text evidence="9">The sequence shown here is derived from an EMBL/GenBank/DDBJ whole genome shotgun (WGS) entry which is preliminary data.</text>
</comment>
<reference evidence="9 10" key="1">
    <citation type="submission" date="2016-01" db="EMBL/GenBank/DDBJ databases">
        <title>High potential of lignocellulose degradation of a new Verrucomicrobia species.</title>
        <authorList>
            <person name="Wang Y."/>
            <person name="Shi Y."/>
            <person name="Qiu Z."/>
            <person name="Liu S."/>
            <person name="Yang H."/>
        </authorList>
    </citation>
    <scope>NUCLEOTIDE SEQUENCE [LARGE SCALE GENOMIC DNA]</scope>
    <source>
        <strain evidence="9 10">TSB47</strain>
    </source>
</reference>
<keyword evidence="3" id="KW-0808">Transferase</keyword>
<keyword evidence="5 7" id="KW-1133">Transmembrane helix</keyword>
<comment type="similarity">
    <text evidence="2">Belongs to the bacterial sugar transferase family.</text>
</comment>
<feature type="transmembrane region" description="Helical" evidence="7">
    <location>
        <begin position="265"/>
        <end position="288"/>
    </location>
</feature>
<dbReference type="STRING" id="1184151.AW736_19450"/>
<comment type="subcellular location">
    <subcellularLocation>
        <location evidence="1">Membrane</location>
        <topology evidence="1">Multi-pass membrane protein</topology>
    </subcellularLocation>
</comment>
<evidence type="ECO:0000256" key="2">
    <source>
        <dbReference type="ARBA" id="ARBA00006464"/>
    </source>
</evidence>
<dbReference type="NCBIfam" id="TIGR03025">
    <property type="entry name" value="EPS_sugtrans"/>
    <property type="match status" value="1"/>
</dbReference>
<organism evidence="9 10">
    <name type="scientific">Termitidicoccus mucosus</name>
    <dbReference type="NCBI Taxonomy" id="1184151"/>
    <lineage>
        <taxon>Bacteria</taxon>
        <taxon>Pseudomonadati</taxon>
        <taxon>Verrucomicrobiota</taxon>
        <taxon>Opitutia</taxon>
        <taxon>Opitutales</taxon>
        <taxon>Opitutaceae</taxon>
        <taxon>Termitidicoccus</taxon>
    </lineage>
</organism>
<protein>
    <recommendedName>
        <fullName evidence="8">Bacterial sugar transferase domain-containing protein</fullName>
    </recommendedName>
</protein>
<accession>A0A178IH31</accession>
<evidence type="ECO:0000259" key="8">
    <source>
        <dbReference type="Pfam" id="PF02397"/>
    </source>
</evidence>
<dbReference type="InterPro" id="IPR003362">
    <property type="entry name" value="Bact_transf"/>
</dbReference>
<dbReference type="EMBL" id="LRRQ01000137">
    <property type="protein sequence ID" value="OAM88346.1"/>
    <property type="molecule type" value="Genomic_DNA"/>
</dbReference>
<keyword evidence="4 7" id="KW-0812">Transmembrane</keyword>
<evidence type="ECO:0000256" key="1">
    <source>
        <dbReference type="ARBA" id="ARBA00004141"/>
    </source>
</evidence>
<feature type="transmembrane region" description="Helical" evidence="7">
    <location>
        <begin position="74"/>
        <end position="94"/>
    </location>
</feature>
<keyword evidence="10" id="KW-1185">Reference proteome</keyword>
<evidence type="ECO:0000256" key="4">
    <source>
        <dbReference type="ARBA" id="ARBA00022692"/>
    </source>
</evidence>
<gene>
    <name evidence="9" type="ORF">AW736_19450</name>
</gene>
<feature type="domain" description="Bacterial sugar transferase" evidence="8">
    <location>
        <begin position="260"/>
        <end position="449"/>
    </location>
</feature>
<dbReference type="PANTHER" id="PTHR30576">
    <property type="entry name" value="COLANIC BIOSYNTHESIS UDP-GLUCOSE LIPID CARRIER TRANSFERASE"/>
    <property type="match status" value="1"/>
</dbReference>
<evidence type="ECO:0000256" key="5">
    <source>
        <dbReference type="ARBA" id="ARBA00022989"/>
    </source>
</evidence>